<dbReference type="PANTHER" id="PTHR46177">
    <property type="entry name" value="INTEGRASE CATALYTIC DOMAIN-CONTAINING PROTEIN"/>
    <property type="match status" value="1"/>
</dbReference>
<gene>
    <name evidence="1" type="ORF">PLICRDRAFT_116905</name>
</gene>
<dbReference type="HOGENOM" id="CLU_039761_1_0_1"/>
<dbReference type="Proteomes" id="UP000053263">
    <property type="component" value="Unassembled WGS sequence"/>
</dbReference>
<evidence type="ECO:0000313" key="2">
    <source>
        <dbReference type="Proteomes" id="UP000053263"/>
    </source>
</evidence>
<protein>
    <submittedName>
        <fullName evidence="1">Uncharacterized protein</fullName>
    </submittedName>
</protein>
<name>A0A0C9T7K3_PLICR</name>
<evidence type="ECO:0000313" key="1">
    <source>
        <dbReference type="EMBL" id="KII85319.1"/>
    </source>
</evidence>
<feature type="non-terminal residue" evidence="1">
    <location>
        <position position="266"/>
    </location>
</feature>
<dbReference type="OrthoDB" id="6017046at2759"/>
<proteinExistence type="predicted"/>
<dbReference type="PANTHER" id="PTHR46177:SF1">
    <property type="entry name" value="INTEGRASE CATALYTIC DOMAIN-CONTAINING PROTEIN"/>
    <property type="match status" value="1"/>
</dbReference>
<accession>A0A0C9T7K3</accession>
<sequence>ALNLGHGIRLPIYASKDQFSGYLHACVVLPNVRNNDTIPHYYLDLVESRGYRISLQLTTDKGTEVGKMLRIHAFLRNEVAPEFAAVQWPPYVQLSSTNNTPIESFWRWKRNGEGHTLKHVILAGTDSGIFCPVDEIHVQVFNWLWPPLVQERLDEFREYWNNHRLSRSKTKILPTGKSPRHMLTVPKSVRLDARDCSVYVNPATVHDLRQAYGGEDARNAAFKFVTDEFQAEADDAYVSLGYPKITLATAWDVFQGVVAKIVEARQ</sequence>
<reference evidence="1 2" key="1">
    <citation type="submission" date="2014-06" db="EMBL/GenBank/DDBJ databases">
        <title>Evolutionary Origins and Diversification of the Mycorrhizal Mutualists.</title>
        <authorList>
            <consortium name="DOE Joint Genome Institute"/>
            <consortium name="Mycorrhizal Genomics Consortium"/>
            <person name="Kohler A."/>
            <person name="Kuo A."/>
            <person name="Nagy L.G."/>
            <person name="Floudas D."/>
            <person name="Copeland A."/>
            <person name="Barry K.W."/>
            <person name="Cichocki N."/>
            <person name="Veneault-Fourrey C."/>
            <person name="LaButti K."/>
            <person name="Lindquist E.A."/>
            <person name="Lipzen A."/>
            <person name="Lundell T."/>
            <person name="Morin E."/>
            <person name="Murat C."/>
            <person name="Riley R."/>
            <person name="Ohm R."/>
            <person name="Sun H."/>
            <person name="Tunlid A."/>
            <person name="Henrissat B."/>
            <person name="Grigoriev I.V."/>
            <person name="Hibbett D.S."/>
            <person name="Martin F."/>
        </authorList>
    </citation>
    <scope>NUCLEOTIDE SEQUENCE [LARGE SCALE GENOMIC DNA]</scope>
    <source>
        <strain evidence="1 2">FD-325 SS-3</strain>
    </source>
</reference>
<dbReference type="EMBL" id="KN832568">
    <property type="protein sequence ID" value="KII85319.1"/>
    <property type="molecule type" value="Genomic_DNA"/>
</dbReference>
<dbReference type="AlphaFoldDB" id="A0A0C9T7K3"/>
<keyword evidence="2" id="KW-1185">Reference proteome</keyword>
<organism evidence="1 2">
    <name type="scientific">Plicaturopsis crispa FD-325 SS-3</name>
    <dbReference type="NCBI Taxonomy" id="944288"/>
    <lineage>
        <taxon>Eukaryota</taxon>
        <taxon>Fungi</taxon>
        <taxon>Dikarya</taxon>
        <taxon>Basidiomycota</taxon>
        <taxon>Agaricomycotina</taxon>
        <taxon>Agaricomycetes</taxon>
        <taxon>Agaricomycetidae</taxon>
        <taxon>Amylocorticiales</taxon>
        <taxon>Amylocorticiaceae</taxon>
        <taxon>Plicatura</taxon>
        <taxon>Plicaturopsis crispa</taxon>
    </lineage>
</organism>